<dbReference type="Gene3D" id="3.40.50.300">
    <property type="entry name" value="P-loop containing nucleotide triphosphate hydrolases"/>
    <property type="match status" value="1"/>
</dbReference>
<dbReference type="Pfam" id="PF00005">
    <property type="entry name" value="ABC_tran"/>
    <property type="match status" value="1"/>
</dbReference>
<evidence type="ECO:0000313" key="3">
    <source>
        <dbReference type="Proteomes" id="UP000267250"/>
    </source>
</evidence>
<dbReference type="AlphaFoldDB" id="A0A3Q9HPY7"/>
<dbReference type="GO" id="GO:0005524">
    <property type="term" value="F:ATP binding"/>
    <property type="evidence" value="ECO:0007669"/>
    <property type="project" value="InterPro"/>
</dbReference>
<dbReference type="GO" id="GO:0016887">
    <property type="term" value="F:ATP hydrolysis activity"/>
    <property type="evidence" value="ECO:0007669"/>
    <property type="project" value="InterPro"/>
</dbReference>
<dbReference type="PANTHER" id="PTHR24221:SF654">
    <property type="entry name" value="ATP-BINDING CASSETTE SUB-FAMILY B MEMBER 6"/>
    <property type="match status" value="1"/>
</dbReference>
<evidence type="ECO:0000313" key="2">
    <source>
        <dbReference type="EMBL" id="AZR73071.1"/>
    </source>
</evidence>
<dbReference type="SUPFAM" id="SSF52540">
    <property type="entry name" value="P-loop containing nucleoside triphosphate hydrolases"/>
    <property type="match status" value="1"/>
</dbReference>
<dbReference type="GO" id="GO:0016020">
    <property type="term" value="C:membrane"/>
    <property type="evidence" value="ECO:0007669"/>
    <property type="project" value="TreeGrafter"/>
</dbReference>
<dbReference type="EMBL" id="CP016379">
    <property type="protein sequence ID" value="AZR73071.1"/>
    <property type="molecule type" value="Genomic_DNA"/>
</dbReference>
<gene>
    <name evidence="2" type="ORF">BBF96_06540</name>
</gene>
<organism evidence="2 3">
    <name type="scientific">Anoxybacter fermentans</name>
    <dbReference type="NCBI Taxonomy" id="1323375"/>
    <lineage>
        <taxon>Bacteria</taxon>
        <taxon>Bacillati</taxon>
        <taxon>Bacillota</taxon>
        <taxon>Clostridia</taxon>
        <taxon>Halanaerobiales</taxon>
        <taxon>Anoxybacter</taxon>
    </lineage>
</organism>
<dbReference type="GO" id="GO:0042626">
    <property type="term" value="F:ATPase-coupled transmembrane transporter activity"/>
    <property type="evidence" value="ECO:0007669"/>
    <property type="project" value="TreeGrafter"/>
</dbReference>
<reference evidence="2 3" key="1">
    <citation type="submission" date="2016-07" db="EMBL/GenBank/DDBJ databases">
        <title>Genome and transcriptome analysis of iron-reducing fermentative bacteria Anoxybacter fermentans.</title>
        <authorList>
            <person name="Zeng X."/>
            <person name="Shao Z."/>
        </authorList>
    </citation>
    <scope>NUCLEOTIDE SEQUENCE [LARGE SCALE GENOMIC DNA]</scope>
    <source>
        <strain evidence="2 3">DY22613</strain>
    </source>
</reference>
<dbReference type="Proteomes" id="UP000267250">
    <property type="component" value="Chromosome"/>
</dbReference>
<sequence length="62" mass="6915">MEEAAKRAGIHDFIINLPEGYDTVVSDGGKKLSGGQKCRIALARAFYRKTPIVLLDEVFQYN</sequence>
<dbReference type="InterPro" id="IPR039421">
    <property type="entry name" value="Type_1_exporter"/>
</dbReference>
<accession>A0A3Q9HPY7</accession>
<dbReference type="InterPro" id="IPR027417">
    <property type="entry name" value="P-loop_NTPase"/>
</dbReference>
<dbReference type="KEGG" id="aft:BBF96_06540"/>
<dbReference type="InterPro" id="IPR003439">
    <property type="entry name" value="ABC_transporter-like_ATP-bd"/>
</dbReference>
<name>A0A3Q9HPY7_9FIRM</name>
<feature type="domain" description="ABC transporter" evidence="1">
    <location>
        <begin position="11"/>
        <end position="59"/>
    </location>
</feature>
<keyword evidence="3" id="KW-1185">Reference proteome</keyword>
<evidence type="ECO:0000259" key="1">
    <source>
        <dbReference type="Pfam" id="PF00005"/>
    </source>
</evidence>
<proteinExistence type="predicted"/>
<protein>
    <recommendedName>
        <fullName evidence="1">ABC transporter domain-containing protein</fullName>
    </recommendedName>
</protein>
<dbReference type="PANTHER" id="PTHR24221">
    <property type="entry name" value="ATP-BINDING CASSETTE SUB-FAMILY B"/>
    <property type="match status" value="1"/>
</dbReference>